<accession>A0ABV6Z0N1</accession>
<dbReference type="EMBL" id="JBHPBY010000251">
    <property type="protein sequence ID" value="MFC1851988.1"/>
    <property type="molecule type" value="Genomic_DNA"/>
</dbReference>
<sequence>MFTIDILWRVGFILSNPSPLNFCILTISIAAYVWRALFEEKFLQNYAEYRDYMQQVKYRFIPGLF</sequence>
<feature type="transmembrane region" description="Helical" evidence="1">
    <location>
        <begin position="6"/>
        <end position="34"/>
    </location>
</feature>
<reference evidence="2 3" key="1">
    <citation type="submission" date="2024-09" db="EMBL/GenBank/DDBJ databases">
        <title>Laminarin stimulates single cell rates of sulfate reduction while oxygen inhibits transcriptomic activity in coastal marine sediment.</title>
        <authorList>
            <person name="Lindsay M."/>
            <person name="Orcutt B."/>
            <person name="Emerson D."/>
            <person name="Stepanauskas R."/>
            <person name="D'Angelo T."/>
        </authorList>
    </citation>
    <scope>NUCLEOTIDE SEQUENCE [LARGE SCALE GENOMIC DNA]</scope>
    <source>
        <strain evidence="2">SAG AM-311-K15</strain>
    </source>
</reference>
<dbReference type="Gene3D" id="1.20.120.1630">
    <property type="match status" value="1"/>
</dbReference>
<gene>
    <name evidence="2" type="ORF">ACFL27_17485</name>
</gene>
<dbReference type="Proteomes" id="UP001594351">
    <property type="component" value="Unassembled WGS sequence"/>
</dbReference>
<organism evidence="2 3">
    <name type="scientific">candidate division CSSED10-310 bacterium</name>
    <dbReference type="NCBI Taxonomy" id="2855610"/>
    <lineage>
        <taxon>Bacteria</taxon>
        <taxon>Bacteria division CSSED10-310</taxon>
    </lineage>
</organism>
<evidence type="ECO:0000313" key="2">
    <source>
        <dbReference type="EMBL" id="MFC1851988.1"/>
    </source>
</evidence>
<keyword evidence="3" id="KW-1185">Reference proteome</keyword>
<dbReference type="EC" id="2.1.1.100" evidence="2"/>
<protein>
    <submittedName>
        <fullName evidence="2">Methyltransferase family protein</fullName>
        <ecNumber evidence="2">2.1.1.100</ecNumber>
        <ecNumber evidence="2">2.1.1.334</ecNumber>
    </submittedName>
</protein>
<keyword evidence="2" id="KW-0808">Transferase</keyword>
<keyword evidence="1" id="KW-0812">Transmembrane</keyword>
<evidence type="ECO:0000256" key="1">
    <source>
        <dbReference type="SAM" id="Phobius"/>
    </source>
</evidence>
<keyword evidence="2" id="KW-0489">Methyltransferase</keyword>
<comment type="caution">
    <text evidence="2">The sequence shown here is derived from an EMBL/GenBank/DDBJ whole genome shotgun (WGS) entry which is preliminary data.</text>
</comment>
<dbReference type="GO" id="GO:0004671">
    <property type="term" value="F:protein C-terminal S-isoprenylcysteine carboxyl O-methyltransferase activity"/>
    <property type="evidence" value="ECO:0007669"/>
    <property type="project" value="UniProtKB-EC"/>
</dbReference>
<proteinExistence type="predicted"/>
<keyword evidence="1" id="KW-1133">Transmembrane helix</keyword>
<dbReference type="EC" id="2.1.1.334" evidence="2"/>
<dbReference type="GO" id="GO:0032259">
    <property type="term" value="P:methylation"/>
    <property type="evidence" value="ECO:0007669"/>
    <property type="project" value="UniProtKB-KW"/>
</dbReference>
<name>A0ABV6Z0N1_UNCC1</name>
<evidence type="ECO:0000313" key="3">
    <source>
        <dbReference type="Proteomes" id="UP001594351"/>
    </source>
</evidence>
<keyword evidence="1" id="KW-0472">Membrane</keyword>